<dbReference type="PANTHER" id="PTHR47814">
    <property type="entry name" value="PEPTIDYL-TRNA HYDROLASE ARFB"/>
    <property type="match status" value="1"/>
</dbReference>
<dbReference type="PANTHER" id="PTHR47814:SF1">
    <property type="entry name" value="PEPTIDYL-TRNA HYDROLASE ARFB"/>
    <property type="match status" value="1"/>
</dbReference>
<dbReference type="GO" id="GO:0043022">
    <property type="term" value="F:ribosome binding"/>
    <property type="evidence" value="ECO:0007669"/>
    <property type="project" value="TreeGrafter"/>
</dbReference>
<proteinExistence type="inferred from homology"/>
<protein>
    <submittedName>
        <fullName evidence="4">Aminoacyl-tRNA hydrolase</fullName>
    </submittedName>
</protein>
<dbReference type="OrthoDB" id="9815709at2"/>
<dbReference type="GO" id="GO:0003747">
    <property type="term" value="F:translation release factor activity"/>
    <property type="evidence" value="ECO:0007669"/>
    <property type="project" value="InterPro"/>
</dbReference>
<accession>A0A1I4USM5</accession>
<feature type="region of interest" description="Disordered" evidence="2">
    <location>
        <begin position="104"/>
        <end position="141"/>
    </location>
</feature>
<dbReference type="EMBL" id="PJNW01000004">
    <property type="protein sequence ID" value="PKR89865.1"/>
    <property type="molecule type" value="Genomic_DNA"/>
</dbReference>
<dbReference type="Gene3D" id="3.30.160.20">
    <property type="match status" value="1"/>
</dbReference>
<dbReference type="AlphaFoldDB" id="A0A1I4USM5"/>
<dbReference type="GO" id="GO:0072344">
    <property type="term" value="P:rescue of stalled ribosome"/>
    <property type="evidence" value="ECO:0007669"/>
    <property type="project" value="TreeGrafter"/>
</dbReference>
<dbReference type="NCBIfam" id="NF006718">
    <property type="entry name" value="PRK09256.1"/>
    <property type="match status" value="1"/>
</dbReference>
<comment type="caution">
    <text evidence="4">The sequence shown here is derived from an EMBL/GenBank/DDBJ whole genome shotgun (WGS) entry which is preliminary data.</text>
</comment>
<feature type="compositionally biased region" description="Basic and acidic residues" evidence="2">
    <location>
        <begin position="119"/>
        <end position="141"/>
    </location>
</feature>
<dbReference type="RefSeq" id="WP_101288664.1">
    <property type="nucleotide sequence ID" value="NZ_FOUQ01000009.1"/>
</dbReference>
<evidence type="ECO:0000259" key="3">
    <source>
        <dbReference type="Pfam" id="PF00472"/>
    </source>
</evidence>
<evidence type="ECO:0000313" key="4">
    <source>
        <dbReference type="EMBL" id="PKR89865.1"/>
    </source>
</evidence>
<keyword evidence="4" id="KW-0378">Hydrolase</keyword>
<dbReference type="InterPro" id="IPR000352">
    <property type="entry name" value="Pep_chain_release_fac_I"/>
</dbReference>
<evidence type="ECO:0000256" key="1">
    <source>
        <dbReference type="ARBA" id="ARBA00010835"/>
    </source>
</evidence>
<organism evidence="4 5">
    <name type="scientific">Pleomorphomonas diazotrophica</name>
    <dbReference type="NCBI Taxonomy" id="1166257"/>
    <lineage>
        <taxon>Bacteria</taxon>
        <taxon>Pseudomonadati</taxon>
        <taxon>Pseudomonadota</taxon>
        <taxon>Alphaproteobacteria</taxon>
        <taxon>Hyphomicrobiales</taxon>
        <taxon>Pleomorphomonadaceae</taxon>
        <taxon>Pleomorphomonas</taxon>
    </lineage>
</organism>
<keyword evidence="5" id="KW-1185">Reference proteome</keyword>
<evidence type="ECO:0000313" key="5">
    <source>
        <dbReference type="Proteomes" id="UP000233491"/>
    </source>
</evidence>
<dbReference type="InterPro" id="IPR045853">
    <property type="entry name" value="Pep_chain_release_fac_I_sf"/>
</dbReference>
<dbReference type="Pfam" id="PF00472">
    <property type="entry name" value="RF-1"/>
    <property type="match status" value="1"/>
</dbReference>
<comment type="similarity">
    <text evidence="1">Belongs to the prokaryotic/mitochondrial release factor family.</text>
</comment>
<dbReference type="GO" id="GO:0004045">
    <property type="term" value="F:peptidyl-tRNA hydrolase activity"/>
    <property type="evidence" value="ECO:0007669"/>
    <property type="project" value="TreeGrafter"/>
</dbReference>
<gene>
    <name evidence="4" type="ORF">CXZ10_08225</name>
</gene>
<feature type="domain" description="Prokaryotic-type class I peptide chain release factors" evidence="3">
    <location>
        <begin position="8"/>
        <end position="133"/>
    </location>
</feature>
<sequence>MIYVADRLYIDEKDLSFSYVQASGPGGQNVNKVATAVALRYDLYNASGIPWEVKVRASRIAGPSRVTQAGEIVIQAQRFRSQERNREDALDRLKAILAEAAIPPKPRVATKPTRASQVRRVDAKTKRGAVKRDRQRPIGEE</sequence>
<evidence type="ECO:0000256" key="2">
    <source>
        <dbReference type="SAM" id="MobiDB-lite"/>
    </source>
</evidence>
<reference evidence="4 5" key="1">
    <citation type="submission" date="2017-12" db="EMBL/GenBank/DDBJ databases">
        <title>Anaerobic carbon monoxide metabolism by Pleomorphomonas carboxyditropha sp. nov., a new mesophilic hydrogenogenic carboxidotroph.</title>
        <authorList>
            <person name="Esquivel-Elizondo S."/>
            <person name="Krajmalnik-Brown R."/>
        </authorList>
    </citation>
    <scope>NUCLEOTIDE SEQUENCE [LARGE SCALE GENOMIC DNA]</scope>
    <source>
        <strain evidence="4 5">R5-392</strain>
    </source>
</reference>
<dbReference type="Proteomes" id="UP000233491">
    <property type="component" value="Unassembled WGS sequence"/>
</dbReference>
<name>A0A1I4USM5_9HYPH</name>
<dbReference type="SUPFAM" id="SSF75620">
    <property type="entry name" value="Release factor"/>
    <property type="match status" value="1"/>
</dbReference>